<keyword evidence="2" id="KW-0812">Transmembrane</keyword>
<gene>
    <name evidence="4" type="ORF">C493_08266</name>
</gene>
<evidence type="ECO:0000259" key="3">
    <source>
        <dbReference type="Pfam" id="PF24035"/>
    </source>
</evidence>
<evidence type="ECO:0000313" key="5">
    <source>
        <dbReference type="Proteomes" id="UP000011602"/>
    </source>
</evidence>
<dbReference type="EMBL" id="AOHZ01000041">
    <property type="protein sequence ID" value="ELY57465.1"/>
    <property type="molecule type" value="Genomic_DNA"/>
</dbReference>
<sequence>MGEATAIIVAMGIALSVAGIVRTLSIPASQPVLAFELFVSLLVPTGLATGGYWLANRDVSRDVRWQVATRVSIGIVVACALGIWLIAYIALEGGTIHDPLSLTTTLAAVGGATGFVTAVREEPDVVSPGPVGPDRDSSSDDESADSEGESDANGHDHAAATVSEVARPKEGRGTELTVERPTAAAATAATAAPTGTVTSATEREPSTATIDVVATSDVTAAAEGESTQSGRGPSSSPSRSPEPTTDDTSPSANASGSSTAVWQDTDPAGRTAAPAQPAHPAAREAFAEFDAGDDDTVETEADRPDADSVVPAPEPGLEAATDVPSTVESTLEVLAAERARLALAVLYHEWDDGARPVDELARDVSAHTDADTDADAVAVALRHTTLPALQDLRAVDWEPYADRVSAPEHAVFEEGVREASVLLESFEPGTR</sequence>
<dbReference type="STRING" id="1227499.C493_08266"/>
<keyword evidence="2" id="KW-0472">Membrane</keyword>
<feature type="compositionally biased region" description="Low complexity" evidence="1">
    <location>
        <begin position="207"/>
        <end position="251"/>
    </location>
</feature>
<feature type="region of interest" description="Disordered" evidence="1">
    <location>
        <begin position="120"/>
        <end position="281"/>
    </location>
</feature>
<dbReference type="eggNOG" id="arCOG03828">
    <property type="taxonomic scope" value="Archaea"/>
</dbReference>
<feature type="domain" description="DUF7344" evidence="3">
    <location>
        <begin position="332"/>
        <end position="404"/>
    </location>
</feature>
<protein>
    <recommendedName>
        <fullName evidence="3">DUF7344 domain-containing protein</fullName>
    </recommendedName>
</protein>
<feature type="compositionally biased region" description="Acidic residues" evidence="1">
    <location>
        <begin position="139"/>
        <end position="150"/>
    </location>
</feature>
<comment type="caution">
    <text evidence="4">The sequence shown here is derived from an EMBL/GenBank/DDBJ whole genome shotgun (WGS) entry which is preliminary data.</text>
</comment>
<name>L9X6X7_9EURY</name>
<keyword evidence="5" id="KW-1185">Reference proteome</keyword>
<evidence type="ECO:0000313" key="4">
    <source>
        <dbReference type="EMBL" id="ELY57465.1"/>
    </source>
</evidence>
<organism evidence="4 5">
    <name type="scientific">Natronolimnohabitans innermongolicus JCM 12255</name>
    <dbReference type="NCBI Taxonomy" id="1227499"/>
    <lineage>
        <taxon>Archaea</taxon>
        <taxon>Methanobacteriati</taxon>
        <taxon>Methanobacteriota</taxon>
        <taxon>Stenosarchaea group</taxon>
        <taxon>Halobacteria</taxon>
        <taxon>Halobacteriales</taxon>
        <taxon>Natrialbaceae</taxon>
        <taxon>Natronolimnohabitans</taxon>
    </lineage>
</organism>
<proteinExistence type="predicted"/>
<keyword evidence="2" id="KW-1133">Transmembrane helix</keyword>
<dbReference type="eggNOG" id="arCOG03730">
    <property type="taxonomic scope" value="Archaea"/>
</dbReference>
<dbReference type="Proteomes" id="UP000011602">
    <property type="component" value="Unassembled WGS sequence"/>
</dbReference>
<dbReference type="PATRIC" id="fig|1227499.3.peg.1670"/>
<reference evidence="4 5" key="1">
    <citation type="journal article" date="2014" name="PLoS Genet.">
        <title>Phylogenetically driven sequencing of extremely halophilic archaea reveals strategies for static and dynamic osmo-response.</title>
        <authorList>
            <person name="Becker E.A."/>
            <person name="Seitzer P.M."/>
            <person name="Tritt A."/>
            <person name="Larsen D."/>
            <person name="Krusor M."/>
            <person name="Yao A.I."/>
            <person name="Wu D."/>
            <person name="Madern D."/>
            <person name="Eisen J.A."/>
            <person name="Darling A.E."/>
            <person name="Facciotti M.T."/>
        </authorList>
    </citation>
    <scope>NUCLEOTIDE SEQUENCE [LARGE SCALE GENOMIC DNA]</scope>
    <source>
        <strain evidence="4 5">JCM 12255</strain>
    </source>
</reference>
<feature type="region of interest" description="Disordered" evidence="1">
    <location>
        <begin position="295"/>
        <end position="324"/>
    </location>
</feature>
<feature type="compositionally biased region" description="Low complexity" evidence="1">
    <location>
        <begin position="182"/>
        <end position="200"/>
    </location>
</feature>
<evidence type="ECO:0000256" key="1">
    <source>
        <dbReference type="SAM" id="MobiDB-lite"/>
    </source>
</evidence>
<feature type="transmembrane region" description="Helical" evidence="2">
    <location>
        <begin position="67"/>
        <end position="91"/>
    </location>
</feature>
<accession>L9X6X7</accession>
<dbReference type="InterPro" id="IPR055768">
    <property type="entry name" value="DUF7344"/>
</dbReference>
<dbReference type="Pfam" id="PF24035">
    <property type="entry name" value="DUF7344"/>
    <property type="match status" value="1"/>
</dbReference>
<feature type="compositionally biased region" description="Polar residues" evidence="1">
    <location>
        <begin position="252"/>
        <end position="262"/>
    </location>
</feature>
<dbReference type="AlphaFoldDB" id="L9X6X7"/>
<evidence type="ECO:0000256" key="2">
    <source>
        <dbReference type="SAM" id="Phobius"/>
    </source>
</evidence>
<feature type="transmembrane region" description="Helical" evidence="2">
    <location>
        <begin position="33"/>
        <end position="55"/>
    </location>
</feature>